<keyword evidence="3" id="KW-0997">Cell inner membrane</keyword>
<name>A0ABY5SJW5_9MICO</name>
<feature type="transmembrane region" description="Helical" evidence="8">
    <location>
        <begin position="215"/>
        <end position="237"/>
    </location>
</feature>
<proteinExistence type="predicted"/>
<dbReference type="EMBL" id="CP093443">
    <property type="protein sequence ID" value="UVI34747.1"/>
    <property type="molecule type" value="Genomic_DNA"/>
</dbReference>
<feature type="transmembrane region" description="Helical" evidence="8">
    <location>
        <begin position="75"/>
        <end position="108"/>
    </location>
</feature>
<evidence type="ECO:0000256" key="4">
    <source>
        <dbReference type="ARBA" id="ARBA00022692"/>
    </source>
</evidence>
<evidence type="ECO:0000256" key="3">
    <source>
        <dbReference type="ARBA" id="ARBA00022519"/>
    </source>
</evidence>
<dbReference type="InterPro" id="IPR010656">
    <property type="entry name" value="DctM"/>
</dbReference>
<evidence type="ECO:0000256" key="2">
    <source>
        <dbReference type="ARBA" id="ARBA00022475"/>
    </source>
</evidence>
<dbReference type="Pfam" id="PF06808">
    <property type="entry name" value="DctM"/>
    <property type="match status" value="1"/>
</dbReference>
<evidence type="ECO:0000256" key="5">
    <source>
        <dbReference type="ARBA" id="ARBA00022989"/>
    </source>
</evidence>
<organism evidence="10 11">
    <name type="scientific">Brevibacterium spongiae</name>
    <dbReference type="NCBI Taxonomy" id="2909672"/>
    <lineage>
        <taxon>Bacteria</taxon>
        <taxon>Bacillati</taxon>
        <taxon>Actinomycetota</taxon>
        <taxon>Actinomycetes</taxon>
        <taxon>Micrococcales</taxon>
        <taxon>Brevibacteriaceae</taxon>
        <taxon>Brevibacterium</taxon>
    </lineage>
</organism>
<evidence type="ECO:0000259" key="9">
    <source>
        <dbReference type="Pfam" id="PF06808"/>
    </source>
</evidence>
<keyword evidence="6 8" id="KW-0472">Membrane</keyword>
<gene>
    <name evidence="10" type="ORF">L1F31_11460</name>
</gene>
<evidence type="ECO:0000313" key="10">
    <source>
        <dbReference type="EMBL" id="UVI34747.1"/>
    </source>
</evidence>
<feature type="transmembrane region" description="Helical" evidence="8">
    <location>
        <begin position="129"/>
        <end position="148"/>
    </location>
</feature>
<dbReference type="PANTHER" id="PTHR33362">
    <property type="entry name" value="SIALIC ACID TRAP TRANSPORTER PERMEASE PROTEIN SIAT-RELATED"/>
    <property type="match status" value="1"/>
</dbReference>
<keyword evidence="4 8" id="KW-0812">Transmembrane</keyword>
<keyword evidence="2" id="KW-1003">Cell membrane</keyword>
<feature type="domain" description="TRAP C4-dicarboxylate transport system permease DctM subunit" evidence="9">
    <location>
        <begin position="80"/>
        <end position="519"/>
    </location>
</feature>
<feature type="compositionally biased region" description="Low complexity" evidence="7">
    <location>
        <begin position="17"/>
        <end position="33"/>
    </location>
</feature>
<evidence type="ECO:0000256" key="1">
    <source>
        <dbReference type="ARBA" id="ARBA00004429"/>
    </source>
</evidence>
<feature type="transmembrane region" description="Helical" evidence="8">
    <location>
        <begin position="168"/>
        <end position="194"/>
    </location>
</feature>
<evidence type="ECO:0000256" key="6">
    <source>
        <dbReference type="ARBA" id="ARBA00023136"/>
    </source>
</evidence>
<feature type="transmembrane region" description="Helical" evidence="8">
    <location>
        <begin position="449"/>
        <end position="475"/>
    </location>
</feature>
<feature type="transmembrane region" description="Helical" evidence="8">
    <location>
        <begin position="303"/>
        <end position="321"/>
    </location>
</feature>
<protein>
    <submittedName>
        <fullName evidence="10">TRAP transporter large permease</fullName>
    </submittedName>
</protein>
<comment type="subcellular location">
    <subcellularLocation>
        <location evidence="1">Cell inner membrane</location>
        <topology evidence="1">Multi-pass membrane protein</topology>
    </subcellularLocation>
</comment>
<evidence type="ECO:0000256" key="8">
    <source>
        <dbReference type="SAM" id="Phobius"/>
    </source>
</evidence>
<feature type="transmembrane region" description="Helical" evidence="8">
    <location>
        <begin position="495"/>
        <end position="516"/>
    </location>
</feature>
<keyword evidence="11" id="KW-1185">Reference proteome</keyword>
<feature type="region of interest" description="Disordered" evidence="7">
    <location>
        <begin position="1"/>
        <end position="40"/>
    </location>
</feature>
<evidence type="ECO:0000256" key="7">
    <source>
        <dbReference type="SAM" id="MobiDB-lite"/>
    </source>
</evidence>
<reference evidence="10" key="1">
    <citation type="submission" date="2022-03" db="EMBL/GenBank/DDBJ databases">
        <title>Brevibacterium spongiae sp. nov., isolated from marine sponge.</title>
        <authorList>
            <person name="Li Z."/>
            <person name="Zhang M."/>
        </authorList>
    </citation>
    <scope>NUCLEOTIDE SEQUENCE</scope>
    <source>
        <strain evidence="10">WHS-Z9</strain>
    </source>
</reference>
<dbReference type="RefSeq" id="WP_265417428.1">
    <property type="nucleotide sequence ID" value="NZ_CP093443.1"/>
</dbReference>
<feature type="transmembrane region" description="Helical" evidence="8">
    <location>
        <begin position="249"/>
        <end position="271"/>
    </location>
</feature>
<dbReference type="PANTHER" id="PTHR33362:SF5">
    <property type="entry name" value="C4-DICARBOXYLATE TRAP TRANSPORTER LARGE PERMEASE PROTEIN DCTM"/>
    <property type="match status" value="1"/>
</dbReference>
<sequence>MNANTDTTGPAPRPDEPNTATGTAAPNTAAPTTRMLFPNDSRRRQRPGILALTIGFGLVAVCLIGLFTSPSAAIGGAWCIGIMLVLLFLSVPVAIALSVPSIIGVYAVSGIPATMNILSTAPFSAVSDWSMSVLPMFIFMGMLLTQSGLSGKVYRVADHWFSWLPGGIGIGTTFAGAGLSAVTGSTIGMTYALGRAGIPEMLKAGYDKRMAVGTIMVAGMTGNLIPPSILMVIYAGIASVPVGPALMAGALPGILLAVCFAAFIFAIGVFAPRLVGRGRPTANQSTTNPTTPERPTTTWRDRFTSLASVWGFAIILIVLFGGMFSGIFTPTEAGAAAALCSLLLCLWEKRGQKPWRKVADSAMATVAATSAIFFIMIGATMLTSLLAITGLAPILTGFITSLGLSTLGFLLVLIVLYIVMGMFFDTLSMMLLTIPILLPTLETMGVSPLWFGVFVVLLGEFAMVTPPVGIIPYIVHSIAKAPEVNLGHNVSLRDIFISLLWFLPVVVVFLILMVAVPGMTEWLPALIERTSGGMSG</sequence>
<accession>A0ABY5SJW5</accession>
<keyword evidence="5 8" id="KW-1133">Transmembrane helix</keyword>
<evidence type="ECO:0000313" key="11">
    <source>
        <dbReference type="Proteomes" id="UP001064879"/>
    </source>
</evidence>
<dbReference type="InterPro" id="IPR004681">
    <property type="entry name" value="TRAP_DctM"/>
</dbReference>
<feature type="transmembrane region" description="Helical" evidence="8">
    <location>
        <begin position="49"/>
        <end position="69"/>
    </location>
</feature>
<dbReference type="Proteomes" id="UP001064879">
    <property type="component" value="Chromosome"/>
</dbReference>
<feature type="transmembrane region" description="Helical" evidence="8">
    <location>
        <begin position="411"/>
        <end position="437"/>
    </location>
</feature>